<protein>
    <recommendedName>
        <fullName evidence="3">DUF4219 domain-containing protein</fullName>
    </recommendedName>
</protein>
<dbReference type="PANTHER" id="PTHR35317:SF28">
    <property type="entry name" value="ZINC FINGER, CCHC-TYPE, RIBONUCLEASE H-LIKE DOMAIN, GAG-PRE-INTEGRASE DOMAIN PROTEIN-RELATED"/>
    <property type="match status" value="1"/>
</dbReference>
<evidence type="ECO:0000313" key="2">
    <source>
        <dbReference type="Proteomes" id="UP000077755"/>
    </source>
</evidence>
<gene>
    <name evidence="1" type="ORF">DCAR_0934784</name>
</gene>
<keyword evidence="2" id="KW-1185">Reference proteome</keyword>
<accession>A0AAF1BFR8</accession>
<dbReference type="AlphaFoldDB" id="A0AAF1BFR8"/>
<dbReference type="EMBL" id="CP093351">
    <property type="protein sequence ID" value="WOH15247.1"/>
    <property type="molecule type" value="Genomic_DNA"/>
</dbReference>
<evidence type="ECO:0008006" key="3">
    <source>
        <dbReference type="Google" id="ProtNLM"/>
    </source>
</evidence>
<dbReference type="Proteomes" id="UP000077755">
    <property type="component" value="Chromosome 9"/>
</dbReference>
<reference evidence="1" key="2">
    <citation type="submission" date="2022-03" db="EMBL/GenBank/DDBJ databases">
        <title>Draft title - Genomic analysis of global carrot germplasm unveils the trajectory of domestication and the origin of high carotenoid orange carrot.</title>
        <authorList>
            <person name="Iorizzo M."/>
            <person name="Ellison S."/>
            <person name="Senalik D."/>
            <person name="Macko-Podgorni A."/>
            <person name="Grzebelus D."/>
            <person name="Bostan H."/>
            <person name="Rolling W."/>
            <person name="Curaba J."/>
            <person name="Simon P."/>
        </authorList>
    </citation>
    <scope>NUCLEOTIDE SEQUENCE</scope>
    <source>
        <tissue evidence="1">Leaf</tissue>
    </source>
</reference>
<dbReference type="PANTHER" id="PTHR35317">
    <property type="entry name" value="OS04G0629600 PROTEIN"/>
    <property type="match status" value="1"/>
</dbReference>
<sequence length="192" mass="22086">MAGGSSHTQTPIPQLTKLNYDTWNIKMKTWLKAEETWEMVGDGFTEPENLGALSQAQQNKLKDERKRDNRALSDLQDAIEDSFFEKIARAETSKEAWDILFKTFKGAGRVKQVRLQTLRGEMESMTMKETESVSDYITRVEKITNQLKNNGEEITEARIVEKILRFLTGKFENIVCAIEESKNLSEMKVDQE</sequence>
<evidence type="ECO:0000313" key="1">
    <source>
        <dbReference type="EMBL" id="WOH15247.1"/>
    </source>
</evidence>
<organism evidence="1 2">
    <name type="scientific">Daucus carota subsp. sativus</name>
    <name type="common">Carrot</name>
    <dbReference type="NCBI Taxonomy" id="79200"/>
    <lineage>
        <taxon>Eukaryota</taxon>
        <taxon>Viridiplantae</taxon>
        <taxon>Streptophyta</taxon>
        <taxon>Embryophyta</taxon>
        <taxon>Tracheophyta</taxon>
        <taxon>Spermatophyta</taxon>
        <taxon>Magnoliopsida</taxon>
        <taxon>eudicotyledons</taxon>
        <taxon>Gunneridae</taxon>
        <taxon>Pentapetalae</taxon>
        <taxon>asterids</taxon>
        <taxon>campanulids</taxon>
        <taxon>Apiales</taxon>
        <taxon>Apiaceae</taxon>
        <taxon>Apioideae</taxon>
        <taxon>Scandiceae</taxon>
        <taxon>Daucinae</taxon>
        <taxon>Daucus</taxon>
        <taxon>Daucus sect. Daucus</taxon>
    </lineage>
</organism>
<reference evidence="1" key="1">
    <citation type="journal article" date="2016" name="Nat. Genet.">
        <title>A high-quality carrot genome assembly provides new insights into carotenoid accumulation and asterid genome evolution.</title>
        <authorList>
            <person name="Iorizzo M."/>
            <person name="Ellison S."/>
            <person name="Senalik D."/>
            <person name="Zeng P."/>
            <person name="Satapoomin P."/>
            <person name="Huang J."/>
            <person name="Bowman M."/>
            <person name="Iovene M."/>
            <person name="Sanseverino W."/>
            <person name="Cavagnaro P."/>
            <person name="Yildiz M."/>
            <person name="Macko-Podgorni A."/>
            <person name="Moranska E."/>
            <person name="Grzebelus E."/>
            <person name="Grzebelus D."/>
            <person name="Ashrafi H."/>
            <person name="Zheng Z."/>
            <person name="Cheng S."/>
            <person name="Spooner D."/>
            <person name="Van Deynze A."/>
            <person name="Simon P."/>
        </authorList>
    </citation>
    <scope>NUCLEOTIDE SEQUENCE</scope>
    <source>
        <tissue evidence="1">Leaf</tissue>
    </source>
</reference>
<name>A0AAF1BFR8_DAUCS</name>
<dbReference type="Pfam" id="PF14223">
    <property type="entry name" value="Retrotran_gag_2"/>
    <property type="match status" value="1"/>
</dbReference>
<proteinExistence type="predicted"/>